<protein>
    <recommendedName>
        <fullName evidence="6">Lipase</fullName>
    </recommendedName>
</protein>
<evidence type="ECO:0000313" key="10">
    <source>
        <dbReference type="Proteomes" id="UP000694396"/>
    </source>
</evidence>
<keyword evidence="3 6" id="KW-0442">Lipid degradation</keyword>
<feature type="domain" description="AB hydrolase-1" evidence="8">
    <location>
        <begin position="68"/>
        <end position="354"/>
    </location>
</feature>
<proteinExistence type="inferred from homology"/>
<dbReference type="InterPro" id="IPR000073">
    <property type="entry name" value="AB_hydrolase_1"/>
</dbReference>
<evidence type="ECO:0000256" key="1">
    <source>
        <dbReference type="ARBA" id="ARBA00010701"/>
    </source>
</evidence>
<sequence>NHQRFPHHGISVVGGSVSVIGELPYMSEIIRYHGFPSEEYEVTTEDGYILAFSRIPAGRNSQNTGKKPPVLLHHGILGDATHWIANRPNNSLGFVLADAGYDVWLGNSRGNTWSLKHKTLKPCQKEFWQFSFDEIGKYDIPAELNFIMNKTGQKNVYYIGHSEGSAAGFIAFSTYPDLSQKIKAFFALAPVITTTHATSPLVMFTHSFSLLHNSYLFLPNNKTPDSSERKSWFLSACYTLKHFQPKLKASRTDSYIGHYPAGTSVQNVIHWHQILRADQFQAFDYGCKENVEKYNQTAPPVYKIEEIKIPIAVWSGGQDKFADPKDMAKLLPRITNLIYHEHFPIWGHLDFIWGLDATEKMYLKIIELLKKYH</sequence>
<comment type="similarity">
    <text evidence="1 6">Belongs to the AB hydrolase superfamily. Lipase family.</text>
</comment>
<organism evidence="9 10">
    <name type="scientific">Cyanoderma ruficeps</name>
    <name type="common">rufous-capped babbler</name>
    <dbReference type="NCBI Taxonomy" id="181631"/>
    <lineage>
        <taxon>Eukaryota</taxon>
        <taxon>Metazoa</taxon>
        <taxon>Chordata</taxon>
        <taxon>Craniata</taxon>
        <taxon>Vertebrata</taxon>
        <taxon>Euteleostomi</taxon>
        <taxon>Archelosauria</taxon>
        <taxon>Archosauria</taxon>
        <taxon>Dinosauria</taxon>
        <taxon>Saurischia</taxon>
        <taxon>Theropoda</taxon>
        <taxon>Coelurosauria</taxon>
        <taxon>Aves</taxon>
        <taxon>Neognathae</taxon>
        <taxon>Neoaves</taxon>
        <taxon>Telluraves</taxon>
        <taxon>Australaves</taxon>
        <taxon>Passeriformes</taxon>
        <taxon>Sylvioidea</taxon>
        <taxon>Timaliidae</taxon>
        <taxon>Cyanoderma</taxon>
    </lineage>
</organism>
<keyword evidence="10" id="KW-1185">Reference proteome</keyword>
<keyword evidence="6" id="KW-0378">Hydrolase</keyword>
<dbReference type="Proteomes" id="UP000694396">
    <property type="component" value="Unplaced"/>
</dbReference>
<keyword evidence="5" id="KW-0325">Glycoprotein</keyword>
<dbReference type="GO" id="GO:0016042">
    <property type="term" value="P:lipid catabolic process"/>
    <property type="evidence" value="ECO:0007669"/>
    <property type="project" value="UniProtKB-KW"/>
</dbReference>
<evidence type="ECO:0000256" key="4">
    <source>
        <dbReference type="ARBA" id="ARBA00023098"/>
    </source>
</evidence>
<evidence type="ECO:0000313" key="9">
    <source>
        <dbReference type="Ensembl" id="ENSCRFP00000007477.1"/>
    </source>
</evidence>
<feature type="active site" description="Nucleophile" evidence="7">
    <location>
        <position position="162"/>
    </location>
</feature>
<keyword evidence="4" id="KW-0443">Lipid metabolism</keyword>
<dbReference type="Gene3D" id="3.40.50.1820">
    <property type="entry name" value="alpha/beta hydrolase"/>
    <property type="match status" value="1"/>
</dbReference>
<dbReference type="Pfam" id="PF00561">
    <property type="entry name" value="Abhydrolase_1"/>
    <property type="match status" value="1"/>
</dbReference>
<dbReference type="InterPro" id="IPR025483">
    <property type="entry name" value="Lipase_euk"/>
</dbReference>
<feature type="active site" description="Charge relay system" evidence="7">
    <location>
        <position position="319"/>
    </location>
</feature>
<dbReference type="GO" id="GO:0016788">
    <property type="term" value="F:hydrolase activity, acting on ester bonds"/>
    <property type="evidence" value="ECO:0007669"/>
    <property type="project" value="InterPro"/>
</dbReference>
<accession>A0A8C3QKC3</accession>
<reference evidence="9" key="1">
    <citation type="submission" date="2025-08" db="UniProtKB">
        <authorList>
            <consortium name="Ensembl"/>
        </authorList>
    </citation>
    <scope>IDENTIFICATION</scope>
</reference>
<reference evidence="9" key="2">
    <citation type="submission" date="2025-09" db="UniProtKB">
        <authorList>
            <consortium name="Ensembl"/>
        </authorList>
    </citation>
    <scope>IDENTIFICATION</scope>
</reference>
<keyword evidence="2" id="KW-0732">Signal</keyword>
<evidence type="ECO:0000256" key="2">
    <source>
        <dbReference type="ARBA" id="ARBA00022729"/>
    </source>
</evidence>
<evidence type="ECO:0000256" key="6">
    <source>
        <dbReference type="PIRNR" id="PIRNR000862"/>
    </source>
</evidence>
<evidence type="ECO:0000256" key="7">
    <source>
        <dbReference type="PIRSR" id="PIRSR000862-1"/>
    </source>
</evidence>
<name>A0A8C3QKC3_9PASS</name>
<dbReference type="SUPFAM" id="SSF53474">
    <property type="entry name" value="alpha/beta-Hydrolases"/>
    <property type="match status" value="1"/>
</dbReference>
<dbReference type="InterPro" id="IPR029058">
    <property type="entry name" value="AB_hydrolase_fold"/>
</dbReference>
<evidence type="ECO:0000256" key="5">
    <source>
        <dbReference type="ARBA" id="ARBA00023180"/>
    </source>
</evidence>
<dbReference type="AlphaFoldDB" id="A0A8C3QKC3"/>
<dbReference type="FunFam" id="3.40.50.1820:FF:000012">
    <property type="entry name" value="Lipase"/>
    <property type="match status" value="1"/>
</dbReference>
<dbReference type="PIRSF" id="PIRSF000862">
    <property type="entry name" value="Steryl_ester_lip"/>
    <property type="match status" value="1"/>
</dbReference>
<evidence type="ECO:0000256" key="3">
    <source>
        <dbReference type="ARBA" id="ARBA00022963"/>
    </source>
</evidence>
<dbReference type="PANTHER" id="PTHR11005">
    <property type="entry name" value="LYSOSOMAL ACID LIPASE-RELATED"/>
    <property type="match status" value="1"/>
</dbReference>
<dbReference type="Ensembl" id="ENSCRFT00000007744.1">
    <property type="protein sequence ID" value="ENSCRFP00000007477.1"/>
    <property type="gene ID" value="ENSCRFG00000005751.1"/>
</dbReference>
<feature type="active site" description="Charge relay system" evidence="7">
    <location>
        <position position="348"/>
    </location>
</feature>
<evidence type="ECO:0000259" key="8">
    <source>
        <dbReference type="Pfam" id="PF00561"/>
    </source>
</evidence>